<accession>A0AAD5T8M5</accession>
<dbReference type="AlphaFoldDB" id="A0AAD5T8M5"/>
<evidence type="ECO:0000313" key="1">
    <source>
        <dbReference type="EMBL" id="KAJ3137184.1"/>
    </source>
</evidence>
<comment type="caution">
    <text evidence="1">The sequence shown here is derived from an EMBL/GenBank/DDBJ whole genome shotgun (WGS) entry which is preliminary data.</text>
</comment>
<organism evidence="1 2">
    <name type="scientific">Physocladia obscura</name>
    <dbReference type="NCBI Taxonomy" id="109957"/>
    <lineage>
        <taxon>Eukaryota</taxon>
        <taxon>Fungi</taxon>
        <taxon>Fungi incertae sedis</taxon>
        <taxon>Chytridiomycota</taxon>
        <taxon>Chytridiomycota incertae sedis</taxon>
        <taxon>Chytridiomycetes</taxon>
        <taxon>Chytridiales</taxon>
        <taxon>Chytriomycetaceae</taxon>
        <taxon>Physocladia</taxon>
    </lineage>
</organism>
<proteinExistence type="predicted"/>
<dbReference type="EMBL" id="JADGJH010000120">
    <property type="protein sequence ID" value="KAJ3137184.1"/>
    <property type="molecule type" value="Genomic_DNA"/>
</dbReference>
<dbReference type="Proteomes" id="UP001211907">
    <property type="component" value="Unassembled WGS sequence"/>
</dbReference>
<name>A0AAD5T8M5_9FUNG</name>
<gene>
    <name evidence="1" type="ORF">HK100_000958</name>
</gene>
<keyword evidence="2" id="KW-1185">Reference proteome</keyword>
<evidence type="ECO:0000313" key="2">
    <source>
        <dbReference type="Proteomes" id="UP001211907"/>
    </source>
</evidence>
<reference evidence="1" key="1">
    <citation type="submission" date="2020-05" db="EMBL/GenBank/DDBJ databases">
        <title>Phylogenomic resolution of chytrid fungi.</title>
        <authorList>
            <person name="Stajich J.E."/>
            <person name="Amses K."/>
            <person name="Simmons R."/>
            <person name="Seto K."/>
            <person name="Myers J."/>
            <person name="Bonds A."/>
            <person name="Quandt C.A."/>
            <person name="Barry K."/>
            <person name="Liu P."/>
            <person name="Grigoriev I."/>
            <person name="Longcore J.E."/>
            <person name="James T.Y."/>
        </authorList>
    </citation>
    <scope>NUCLEOTIDE SEQUENCE</scope>
    <source>
        <strain evidence="1">JEL0513</strain>
    </source>
</reference>
<protein>
    <submittedName>
        <fullName evidence="1">Uncharacterized protein</fullName>
    </submittedName>
</protein>
<sequence>MKNAALAGVPADLSEEIKAYALRRLSVPTAQNSRIGKNLTNSFTVNENAGNESTSVVPMQ</sequence>